<gene>
    <name evidence="2" type="ORF">LI90_3276</name>
</gene>
<keyword evidence="1" id="KW-0812">Transmembrane</keyword>
<dbReference type="Proteomes" id="UP000070188">
    <property type="component" value="Unassembled WGS sequence"/>
</dbReference>
<accession>A0A132MWL9</accession>
<reference evidence="3" key="1">
    <citation type="submission" date="2015-04" db="EMBL/GenBank/DDBJ databases">
        <title>Physiological reanalysis, assessment of diazotrophy, and genome sequences of multiple isolates of Streptomyces thermoautotrophicus.</title>
        <authorList>
            <person name="MacKellar D.C."/>
            <person name="Lieber L."/>
            <person name="Norman J."/>
            <person name="Bolger A."/>
            <person name="Tobin C."/>
            <person name="Murray J.W."/>
            <person name="Chang R."/>
            <person name="Ford T."/>
            <person name="Nguyen P.Q."/>
            <person name="Woodward J."/>
            <person name="Permingeat H."/>
            <person name="Joshi N.S."/>
            <person name="Silver P.A."/>
            <person name="Usadel B."/>
            <person name="Rutherford A.W."/>
            <person name="Friesen M."/>
            <person name="Prell J."/>
        </authorList>
    </citation>
    <scope>NUCLEOTIDE SEQUENCE [LARGE SCALE GENOMIC DNA]</scope>
    <source>
        <strain evidence="3">H1</strain>
    </source>
</reference>
<evidence type="ECO:0000256" key="1">
    <source>
        <dbReference type="SAM" id="Phobius"/>
    </source>
</evidence>
<dbReference type="OrthoDB" id="5472127at2"/>
<dbReference type="EMBL" id="LAXD01000001">
    <property type="protein sequence ID" value="KWX02233.1"/>
    <property type="molecule type" value="Genomic_DNA"/>
</dbReference>
<evidence type="ECO:0000313" key="2">
    <source>
        <dbReference type="EMBL" id="KWX02233.1"/>
    </source>
</evidence>
<protein>
    <submittedName>
        <fullName evidence="2">Uncharacterized protein</fullName>
    </submittedName>
</protein>
<keyword evidence="1" id="KW-0472">Membrane</keyword>
<sequence>MINPSEGDTLAALGRSLGEGVMAPGRLIAAGLVVALGSCLQGSIGFGMNLFAVPLVALIELVPRQATLIT</sequence>
<dbReference type="RefSeq" id="WP_066889126.1">
    <property type="nucleotide sequence ID" value="NZ_LAXD01000001.1"/>
</dbReference>
<dbReference type="STRING" id="1469144.LI90_3276"/>
<proteinExistence type="predicted"/>
<keyword evidence="1" id="KW-1133">Transmembrane helix</keyword>
<comment type="caution">
    <text evidence="2">The sequence shown here is derived from an EMBL/GenBank/DDBJ whole genome shotgun (WGS) entry which is preliminary data.</text>
</comment>
<dbReference type="AlphaFoldDB" id="A0A132MWL9"/>
<evidence type="ECO:0000313" key="3">
    <source>
        <dbReference type="Proteomes" id="UP000070188"/>
    </source>
</evidence>
<name>A0A132MWL9_9ACTN</name>
<organism evidence="2 3">
    <name type="scientific">Carbonactinospora thermoautotrophica</name>
    <dbReference type="NCBI Taxonomy" id="1469144"/>
    <lineage>
        <taxon>Bacteria</taxon>
        <taxon>Bacillati</taxon>
        <taxon>Actinomycetota</taxon>
        <taxon>Actinomycetes</taxon>
        <taxon>Kitasatosporales</taxon>
        <taxon>Carbonactinosporaceae</taxon>
        <taxon>Carbonactinospora</taxon>
    </lineage>
</organism>
<feature type="transmembrane region" description="Helical" evidence="1">
    <location>
        <begin position="27"/>
        <end position="59"/>
    </location>
</feature>
<keyword evidence="3" id="KW-1185">Reference proteome</keyword>